<gene>
    <name evidence="2" type="ORF">ILYODFUR_031183</name>
</gene>
<keyword evidence="1" id="KW-1133">Transmembrane helix</keyword>
<keyword evidence="1" id="KW-0472">Membrane</keyword>
<keyword evidence="3" id="KW-1185">Reference proteome</keyword>
<dbReference type="Proteomes" id="UP001482620">
    <property type="component" value="Unassembled WGS sequence"/>
</dbReference>
<evidence type="ECO:0000313" key="2">
    <source>
        <dbReference type="EMBL" id="MEQ2230609.1"/>
    </source>
</evidence>
<dbReference type="EMBL" id="JAHRIQ010027951">
    <property type="protein sequence ID" value="MEQ2230609.1"/>
    <property type="molecule type" value="Genomic_DNA"/>
</dbReference>
<reference evidence="2 3" key="1">
    <citation type="submission" date="2021-06" db="EMBL/GenBank/DDBJ databases">
        <authorList>
            <person name="Palmer J.M."/>
        </authorList>
    </citation>
    <scope>NUCLEOTIDE SEQUENCE [LARGE SCALE GENOMIC DNA]</scope>
    <source>
        <strain evidence="3">if_2019</strain>
        <tissue evidence="2">Muscle</tissue>
    </source>
</reference>
<sequence length="88" mass="9597">MSNHSSLAAPINGRSALLLSQSSPRASLLNTLCMENAALLLCFNPPPPLLHHGLPTFMCVSVFLIQVEPLLSLYYFGKNFGNLIEIEV</sequence>
<keyword evidence="1" id="KW-0812">Transmembrane</keyword>
<protein>
    <submittedName>
        <fullName evidence="2">Uncharacterized protein</fullName>
    </submittedName>
</protein>
<organism evidence="2 3">
    <name type="scientific">Ilyodon furcidens</name>
    <name type="common">goldbreast splitfin</name>
    <dbReference type="NCBI Taxonomy" id="33524"/>
    <lineage>
        <taxon>Eukaryota</taxon>
        <taxon>Metazoa</taxon>
        <taxon>Chordata</taxon>
        <taxon>Craniata</taxon>
        <taxon>Vertebrata</taxon>
        <taxon>Euteleostomi</taxon>
        <taxon>Actinopterygii</taxon>
        <taxon>Neopterygii</taxon>
        <taxon>Teleostei</taxon>
        <taxon>Neoteleostei</taxon>
        <taxon>Acanthomorphata</taxon>
        <taxon>Ovalentaria</taxon>
        <taxon>Atherinomorphae</taxon>
        <taxon>Cyprinodontiformes</taxon>
        <taxon>Goodeidae</taxon>
        <taxon>Ilyodon</taxon>
    </lineage>
</organism>
<feature type="transmembrane region" description="Helical" evidence="1">
    <location>
        <begin position="54"/>
        <end position="76"/>
    </location>
</feature>
<evidence type="ECO:0000313" key="3">
    <source>
        <dbReference type="Proteomes" id="UP001482620"/>
    </source>
</evidence>
<comment type="caution">
    <text evidence="2">The sequence shown here is derived from an EMBL/GenBank/DDBJ whole genome shotgun (WGS) entry which is preliminary data.</text>
</comment>
<evidence type="ECO:0000256" key="1">
    <source>
        <dbReference type="SAM" id="Phobius"/>
    </source>
</evidence>
<accession>A0ABV0TDP3</accession>
<proteinExistence type="predicted"/>
<name>A0ABV0TDP3_9TELE</name>